<organism evidence="3 4">
    <name type="scientific">Maribacter algicola</name>
    <dbReference type="NCBI Taxonomy" id="2498892"/>
    <lineage>
        <taxon>Bacteria</taxon>
        <taxon>Pseudomonadati</taxon>
        <taxon>Bacteroidota</taxon>
        <taxon>Flavobacteriia</taxon>
        <taxon>Flavobacteriales</taxon>
        <taxon>Flavobacteriaceae</taxon>
        <taxon>Maribacter</taxon>
    </lineage>
</organism>
<name>A0A3R8Q0S8_9FLAO</name>
<dbReference type="InterPro" id="IPR011250">
    <property type="entry name" value="OMP/PagP_B-barrel"/>
</dbReference>
<dbReference type="OrthoDB" id="1438113at2"/>
<dbReference type="Pfam" id="PF13505">
    <property type="entry name" value="OMP_b-brl"/>
    <property type="match status" value="1"/>
</dbReference>
<evidence type="ECO:0000259" key="2">
    <source>
        <dbReference type="Pfam" id="PF13505"/>
    </source>
</evidence>
<keyword evidence="1" id="KW-0732">Signal</keyword>
<dbReference type="Proteomes" id="UP000286990">
    <property type="component" value="Unassembled WGS sequence"/>
</dbReference>
<dbReference type="SUPFAM" id="SSF56925">
    <property type="entry name" value="OMPA-like"/>
    <property type="match status" value="1"/>
</dbReference>
<gene>
    <name evidence="3" type="ORF">DZC72_04945</name>
</gene>
<feature type="domain" description="Outer membrane protein beta-barrel" evidence="2">
    <location>
        <begin position="42"/>
        <end position="187"/>
    </location>
</feature>
<evidence type="ECO:0000313" key="3">
    <source>
        <dbReference type="EMBL" id="RRQ49934.1"/>
    </source>
</evidence>
<comment type="caution">
    <text evidence="3">The sequence shown here is derived from an EMBL/GenBank/DDBJ whole genome shotgun (WGS) entry which is preliminary data.</text>
</comment>
<evidence type="ECO:0000256" key="1">
    <source>
        <dbReference type="ARBA" id="ARBA00022729"/>
    </source>
</evidence>
<proteinExistence type="predicted"/>
<reference evidence="4" key="2">
    <citation type="submission" date="2018-12" db="EMBL/GenBank/DDBJ databases">
        <title>Maribacter lutimaris sp. nov., isolated from marine sediment.</title>
        <authorList>
            <person name="Kim K.K."/>
        </authorList>
    </citation>
    <scope>NUCLEOTIDE SEQUENCE [LARGE SCALE GENOMIC DNA]</scope>
    <source>
        <strain evidence="4">PoM-212</strain>
    </source>
</reference>
<dbReference type="RefSeq" id="WP_125221749.1">
    <property type="nucleotide sequence ID" value="NZ_QUSX01000001.1"/>
</dbReference>
<protein>
    <recommendedName>
        <fullName evidence="2">Outer membrane protein beta-barrel domain-containing protein</fullName>
    </recommendedName>
</protein>
<dbReference type="EMBL" id="QUSX01000001">
    <property type="protein sequence ID" value="RRQ49934.1"/>
    <property type="molecule type" value="Genomic_DNA"/>
</dbReference>
<reference evidence="4" key="1">
    <citation type="submission" date="2018-08" db="EMBL/GenBank/DDBJ databases">
        <authorList>
            <person name="Khan S.A."/>
            <person name="J S.E."/>
        </authorList>
    </citation>
    <scope>NUCLEOTIDE SEQUENCE [LARGE SCALE GENOMIC DNA]</scope>
    <source>
        <strain evidence="4">PoM-212</strain>
    </source>
</reference>
<dbReference type="AlphaFoldDB" id="A0A3R8Q0S8"/>
<accession>A0A3R8Q0S8</accession>
<evidence type="ECO:0000313" key="4">
    <source>
        <dbReference type="Proteomes" id="UP000286990"/>
    </source>
</evidence>
<dbReference type="InterPro" id="IPR027385">
    <property type="entry name" value="Beta-barrel_OMP"/>
</dbReference>
<dbReference type="Gene3D" id="2.40.160.20">
    <property type="match status" value="1"/>
</dbReference>
<keyword evidence="4" id="KW-1185">Reference proteome</keyword>
<sequence>MKQFFITSAFVFISLITYAQDQKWSVEASYPLTFKTAPAIGEINEVLDLGAKYRFLNLGIFKLGTGINISYFREYDNFTYGSQSGDAFFDYKKNVVILQPKVFGEMEIPGFTRLKPQIGLGYSILFNNTYSNNNNDIVYDLPTSSDGGLNLNLGVSYNLTKRFYVQIQWDYLWMHYKGNTDLSGQSYSYSIRENLNIFKAGIGFRF</sequence>